<evidence type="ECO:0000313" key="2">
    <source>
        <dbReference type="EMBL" id="MBL3689481.1"/>
    </source>
</evidence>
<name>A0ABS1SRD8_9MICO</name>
<feature type="compositionally biased region" description="Acidic residues" evidence="1">
    <location>
        <begin position="181"/>
        <end position="192"/>
    </location>
</feature>
<feature type="region of interest" description="Disordered" evidence="1">
    <location>
        <begin position="170"/>
        <end position="192"/>
    </location>
</feature>
<sequence length="305" mass="34087">MRGVPDQIDDDVVDTLTLRFVGEDEEGSAIHELRAAHVAEVLQGVVGLASDFDKAGVFSPEGPSGSEVLVRPAKEGSFLIEVVRVLSENWETAVAAGGIPSLSTVIWWATRSARADVKDFDYLENGNVKVTWQDDTAQEVPAAAWEELQKRTRRRKKQLRQIMAPLSDPNVTSLEVASPASEEDEDTAQDDAPEVFVLTRPDYNAVKPEDDIEETQEIFEVEAQMSAIDFDDPTKWRVRTKDRSRSASVEDQVFLGRVANGLAIRKNDIFRLRIREDVTKKNGRTRTAWTVLRVESYRRAAGDES</sequence>
<accession>A0ABS1SRD8</accession>
<dbReference type="Proteomes" id="UP001646141">
    <property type="component" value="Unassembled WGS sequence"/>
</dbReference>
<reference evidence="2 3" key="1">
    <citation type="submission" date="2018-09" db="EMBL/GenBank/DDBJ databases">
        <title>Comparative genomics of Leucobacter spp.</title>
        <authorList>
            <person name="Reis A.C."/>
            <person name="Kolvenbach B.A."/>
            <person name="Corvini P.F.X."/>
            <person name="Nunes O.C."/>
        </authorList>
    </citation>
    <scope>NUCLEOTIDE SEQUENCE [LARGE SCALE GENOMIC DNA]</scope>
    <source>
        <strain evidence="2 3">L-1</strain>
    </source>
</reference>
<evidence type="ECO:0000313" key="3">
    <source>
        <dbReference type="Proteomes" id="UP001646141"/>
    </source>
</evidence>
<keyword evidence="3" id="KW-1185">Reference proteome</keyword>
<proteinExistence type="predicted"/>
<evidence type="ECO:0000256" key="1">
    <source>
        <dbReference type="SAM" id="MobiDB-lite"/>
    </source>
</evidence>
<gene>
    <name evidence="2" type="ORF">D3226_05835</name>
</gene>
<comment type="caution">
    <text evidence="2">The sequence shown here is derived from an EMBL/GenBank/DDBJ whole genome shotgun (WGS) entry which is preliminary data.</text>
</comment>
<organism evidence="2 3">
    <name type="scientific">Leucobacter chromiireducens subsp. chromiireducens</name>
    <dbReference type="NCBI Taxonomy" id="660067"/>
    <lineage>
        <taxon>Bacteria</taxon>
        <taxon>Bacillati</taxon>
        <taxon>Actinomycetota</taxon>
        <taxon>Actinomycetes</taxon>
        <taxon>Micrococcales</taxon>
        <taxon>Microbacteriaceae</taxon>
        <taxon>Leucobacter</taxon>
    </lineage>
</organism>
<dbReference type="EMBL" id="QYAD01000001">
    <property type="protein sequence ID" value="MBL3689481.1"/>
    <property type="molecule type" value="Genomic_DNA"/>
</dbReference>
<protein>
    <submittedName>
        <fullName evidence="2">Uncharacterized protein</fullName>
    </submittedName>
</protein>